<dbReference type="RefSeq" id="XP_002181066.1">
    <property type="nucleotide sequence ID" value="XM_002181030.1"/>
</dbReference>
<feature type="compositionally biased region" description="Polar residues" evidence="1">
    <location>
        <begin position="486"/>
        <end position="502"/>
    </location>
</feature>
<feature type="region of interest" description="Disordered" evidence="1">
    <location>
        <begin position="537"/>
        <end position="705"/>
    </location>
</feature>
<dbReference type="PANTHER" id="PTHR36489:SF1">
    <property type="entry name" value="G-PROTEIN COUPLED RECEPTORS FAMILY 1 PROFILE DOMAIN-CONTAINING PROTEIN"/>
    <property type="match status" value="1"/>
</dbReference>
<evidence type="ECO:0000256" key="1">
    <source>
        <dbReference type="SAM" id="MobiDB-lite"/>
    </source>
</evidence>
<gene>
    <name evidence="4" type="ORF">PHATRDRAFT_46569</name>
</gene>
<evidence type="ECO:0000313" key="4">
    <source>
        <dbReference type="EMBL" id="EEC47718.1"/>
    </source>
</evidence>
<keyword evidence="2" id="KW-1133">Transmembrane helix</keyword>
<feature type="compositionally biased region" description="Polar residues" evidence="1">
    <location>
        <begin position="575"/>
        <end position="600"/>
    </location>
</feature>
<feature type="compositionally biased region" description="Low complexity" evidence="1">
    <location>
        <begin position="655"/>
        <end position="675"/>
    </location>
</feature>
<feature type="chain" id="PRO_5002855304" evidence="3">
    <location>
        <begin position="17"/>
        <end position="818"/>
    </location>
</feature>
<feature type="transmembrane region" description="Helical" evidence="2">
    <location>
        <begin position="744"/>
        <end position="766"/>
    </location>
</feature>
<feature type="signal peptide" evidence="3">
    <location>
        <begin position="1"/>
        <end position="16"/>
    </location>
</feature>
<dbReference type="EMBL" id="CM000613">
    <property type="protein sequence ID" value="EEC47718.1"/>
    <property type="molecule type" value="Genomic_DNA"/>
</dbReference>
<feature type="region of interest" description="Disordered" evidence="1">
    <location>
        <begin position="784"/>
        <end position="818"/>
    </location>
</feature>
<protein>
    <submittedName>
        <fullName evidence="4">Uncharacterized protein</fullName>
    </submittedName>
</protein>
<name>B7G1P2_PHATC</name>
<reference evidence="5" key="2">
    <citation type="submission" date="2008-08" db="EMBL/GenBank/DDBJ databases">
        <authorList>
            <consortium name="Diatom Consortium"/>
            <person name="Grigoriev I."/>
            <person name="Grimwood J."/>
            <person name="Kuo A."/>
            <person name="Otillar R.P."/>
            <person name="Salamov A."/>
            <person name="Detter J.C."/>
            <person name="Lindquist E."/>
            <person name="Shapiro H."/>
            <person name="Lucas S."/>
            <person name="Glavina del Rio T."/>
            <person name="Pitluck S."/>
            <person name="Rokhsar D."/>
            <person name="Bowler C."/>
        </authorList>
    </citation>
    <scope>GENOME REANNOTATION</scope>
    <source>
        <strain evidence="5">CCAP 1055/1</strain>
    </source>
</reference>
<accession>B7G1P2</accession>
<dbReference type="AlphaFoldDB" id="B7G1P2"/>
<dbReference type="HOGENOM" id="CLU_350045_0_0_1"/>
<feature type="compositionally biased region" description="Pro residues" evidence="1">
    <location>
        <begin position="676"/>
        <end position="685"/>
    </location>
</feature>
<evidence type="ECO:0000256" key="3">
    <source>
        <dbReference type="SAM" id="SignalP"/>
    </source>
</evidence>
<feature type="compositionally biased region" description="Polar residues" evidence="1">
    <location>
        <begin position="617"/>
        <end position="642"/>
    </location>
</feature>
<keyword evidence="5" id="KW-1185">Reference proteome</keyword>
<organism evidence="4 5">
    <name type="scientific">Phaeodactylum tricornutum (strain CCAP 1055/1)</name>
    <dbReference type="NCBI Taxonomy" id="556484"/>
    <lineage>
        <taxon>Eukaryota</taxon>
        <taxon>Sar</taxon>
        <taxon>Stramenopiles</taxon>
        <taxon>Ochrophyta</taxon>
        <taxon>Bacillariophyta</taxon>
        <taxon>Bacillariophyceae</taxon>
        <taxon>Bacillariophycidae</taxon>
        <taxon>Naviculales</taxon>
        <taxon>Phaeodactylaceae</taxon>
        <taxon>Phaeodactylum</taxon>
    </lineage>
</organism>
<dbReference type="InParanoid" id="B7G1P2"/>
<dbReference type="Proteomes" id="UP000000759">
    <property type="component" value="Chromosome 10"/>
</dbReference>
<feature type="compositionally biased region" description="Basic and acidic residues" evidence="1">
    <location>
        <begin position="789"/>
        <end position="818"/>
    </location>
</feature>
<feature type="compositionally biased region" description="Low complexity" evidence="1">
    <location>
        <begin position="506"/>
        <end position="521"/>
    </location>
</feature>
<feature type="compositionally biased region" description="Polar residues" evidence="1">
    <location>
        <begin position="693"/>
        <end position="704"/>
    </location>
</feature>
<dbReference type="PANTHER" id="PTHR36489">
    <property type="entry name" value="PROTEIN-COUPLED RECEPTOR GPR1, PUTATIVE-RELATED"/>
    <property type="match status" value="1"/>
</dbReference>
<dbReference type="GeneID" id="7201707"/>
<keyword evidence="3" id="KW-0732">Signal</keyword>
<evidence type="ECO:0000313" key="5">
    <source>
        <dbReference type="Proteomes" id="UP000000759"/>
    </source>
</evidence>
<dbReference type="PaxDb" id="2850-Phatr46569"/>
<reference evidence="4 5" key="1">
    <citation type="journal article" date="2008" name="Nature">
        <title>The Phaeodactylum genome reveals the evolutionary history of diatom genomes.</title>
        <authorList>
            <person name="Bowler C."/>
            <person name="Allen A.E."/>
            <person name="Badger J.H."/>
            <person name="Grimwood J."/>
            <person name="Jabbari K."/>
            <person name="Kuo A."/>
            <person name="Maheswari U."/>
            <person name="Martens C."/>
            <person name="Maumus F."/>
            <person name="Otillar R.P."/>
            <person name="Rayko E."/>
            <person name="Salamov A."/>
            <person name="Vandepoele K."/>
            <person name="Beszteri B."/>
            <person name="Gruber A."/>
            <person name="Heijde M."/>
            <person name="Katinka M."/>
            <person name="Mock T."/>
            <person name="Valentin K."/>
            <person name="Verret F."/>
            <person name="Berges J.A."/>
            <person name="Brownlee C."/>
            <person name="Cadoret J.P."/>
            <person name="Chiovitti A."/>
            <person name="Choi C.J."/>
            <person name="Coesel S."/>
            <person name="De Martino A."/>
            <person name="Detter J.C."/>
            <person name="Durkin C."/>
            <person name="Falciatore A."/>
            <person name="Fournet J."/>
            <person name="Haruta M."/>
            <person name="Huysman M.J."/>
            <person name="Jenkins B.D."/>
            <person name="Jiroutova K."/>
            <person name="Jorgensen R.E."/>
            <person name="Joubert Y."/>
            <person name="Kaplan A."/>
            <person name="Kroger N."/>
            <person name="Kroth P.G."/>
            <person name="La Roche J."/>
            <person name="Lindquist E."/>
            <person name="Lommer M."/>
            <person name="Martin-Jezequel V."/>
            <person name="Lopez P.J."/>
            <person name="Lucas S."/>
            <person name="Mangogna M."/>
            <person name="McGinnis K."/>
            <person name="Medlin L.K."/>
            <person name="Montsant A."/>
            <person name="Oudot-Le Secq M.P."/>
            <person name="Napoli C."/>
            <person name="Obornik M."/>
            <person name="Parker M.S."/>
            <person name="Petit J.L."/>
            <person name="Porcel B.M."/>
            <person name="Poulsen N."/>
            <person name="Robison M."/>
            <person name="Rychlewski L."/>
            <person name="Rynearson T.A."/>
            <person name="Schmutz J."/>
            <person name="Shapiro H."/>
            <person name="Siaut M."/>
            <person name="Stanley M."/>
            <person name="Sussman M.R."/>
            <person name="Taylor A.R."/>
            <person name="Vardi A."/>
            <person name="von Dassow P."/>
            <person name="Vyverman W."/>
            <person name="Willis A."/>
            <person name="Wyrwicz L.S."/>
            <person name="Rokhsar D.S."/>
            <person name="Weissenbach J."/>
            <person name="Armbrust E.V."/>
            <person name="Green B.R."/>
            <person name="Van de Peer Y."/>
            <person name="Grigoriev I.V."/>
        </authorList>
    </citation>
    <scope>NUCLEOTIDE SEQUENCE [LARGE SCALE GENOMIC DNA]</scope>
    <source>
        <strain evidence="4 5">CCAP 1055/1</strain>
    </source>
</reference>
<proteinExistence type="predicted"/>
<evidence type="ECO:0000256" key="2">
    <source>
        <dbReference type="SAM" id="Phobius"/>
    </source>
</evidence>
<dbReference type="KEGG" id="pti:PHATRDRAFT_46569"/>
<sequence>MPSFAILWALLLSVRGRRSHGTVEKFLSRTTVAETRQFVASSIFSFENVHTPPPTNPSNSRSGLVRESCRDKLTGTVKEGWSIENYQCKRDSAFFYNVVNAYTSANGLQAGAPTDLMLEFGSLGNSVSVAYNPECFGLAIPGNGGKLVIILSDHFVYMGKQPTPNEIIELGVAPGNPILGIPCNDGDADVVCGNWNANLVGTHQIEIIPQGENGLTGRRALTIGVKFAHIHPKIATSKAMYCNAIGTCDSNKTAYCLNHQNCPKAGKCVAKKLKGTVTAMVVDSTGTTIHEATHSVLFVQKAPPFTVHNTNIGLTSNTEVYESVTGQYVEPGATADGYYHNGESFSKGGPYAPRFLVFGWKNEISGFLHAIVDVTGFVIRDDAQKQWAEAFFVQSTESVFEGTLNDVGGTVFPLSIQVGDVPGMYSVQVTMKGGSRAVSQIFVPLPPSAVPSTVPSDFIEPSNKPTLLPTKETRLPTVNPTLAKSAFPTHSPTALPITTSRPNVRPTESPTSTWITPSSPSPLLSLLSSRPMASTTVPTMIPLSRPESFQAGSPFQQASPAPIPAPTTISGAPSVSPSSWPNVESSDSPSEKYSLSSTSRPFVEPPEQPTVTPHGIPTTSPIEVPTQNPTRPTLSSLASSRNPTRDPTIGPTHNPTYGPTSTPTTNPSISPTASPTAPPIPPPTEHPTYLPTANPTGDPTSTRINFPIDNWTDSPAIVPTTLPTTFLHSKAQVSKVNKSRPKPIINGGILTGGLALIAVVVTMISLMSEAARQLLFGRPKDPLLVQSRKGHDSPGGRSIAEKPNERKLIDSEACRVDG</sequence>
<feature type="region of interest" description="Disordered" evidence="1">
    <location>
        <begin position="486"/>
        <end position="521"/>
    </location>
</feature>
<keyword evidence="2" id="KW-0472">Membrane</keyword>
<keyword evidence="2" id="KW-0812">Transmembrane</keyword>